<feature type="transmembrane region" description="Helical" evidence="4">
    <location>
        <begin position="131"/>
        <end position="148"/>
    </location>
</feature>
<feature type="DNA-binding region" description="OmpR/PhoB-type" evidence="3">
    <location>
        <begin position="6"/>
        <end position="104"/>
    </location>
</feature>
<evidence type="ECO:0000259" key="5">
    <source>
        <dbReference type="PROSITE" id="PS51755"/>
    </source>
</evidence>
<dbReference type="OrthoDB" id="9782895at2"/>
<dbReference type="InterPro" id="IPR023302">
    <property type="entry name" value="Pept_S9A_N"/>
</dbReference>
<dbReference type="SUPFAM" id="SSF82171">
    <property type="entry name" value="DPP6 N-terminal domain-like"/>
    <property type="match status" value="2"/>
</dbReference>
<gene>
    <name evidence="6" type="ORF">GAB14E_3444</name>
</gene>
<reference evidence="6 7" key="1">
    <citation type="submission" date="2014-08" db="EMBL/GenBank/DDBJ databases">
        <title>Genomic and Phenotypic Diversity of Colwellia psychrerythraea strains from Disparate Marine Basins.</title>
        <authorList>
            <person name="Techtmann S.M."/>
            <person name="Stelling S.C."/>
            <person name="Utturkar S.M."/>
            <person name="Alshibli N."/>
            <person name="Harris A."/>
            <person name="Brown S.D."/>
            <person name="Hazen T.C."/>
        </authorList>
    </citation>
    <scope>NUCLEOTIDE SEQUENCE [LARGE SCALE GENOMIC DNA]</scope>
    <source>
        <strain evidence="6 7">GAB14E</strain>
    </source>
</reference>
<dbReference type="PROSITE" id="PS51755">
    <property type="entry name" value="OMPR_PHOB"/>
    <property type="match status" value="1"/>
</dbReference>
<evidence type="ECO:0000256" key="1">
    <source>
        <dbReference type="ARBA" id="ARBA00009820"/>
    </source>
</evidence>
<evidence type="ECO:0000313" key="6">
    <source>
        <dbReference type="EMBL" id="KGJ90638.1"/>
    </source>
</evidence>
<dbReference type="SMART" id="SM00862">
    <property type="entry name" value="Trans_reg_C"/>
    <property type="match status" value="1"/>
</dbReference>
<dbReference type="InterPro" id="IPR016032">
    <property type="entry name" value="Sig_transdc_resp-reg_C-effctor"/>
</dbReference>
<proteinExistence type="inferred from homology"/>
<dbReference type="Pfam" id="PF02897">
    <property type="entry name" value="Peptidase_S9_N"/>
    <property type="match status" value="1"/>
</dbReference>
<dbReference type="Pfam" id="PF00486">
    <property type="entry name" value="Trans_reg_C"/>
    <property type="match status" value="1"/>
</dbReference>
<keyword evidence="4" id="KW-0472">Membrane</keyword>
<dbReference type="InterPro" id="IPR011659">
    <property type="entry name" value="WD40"/>
</dbReference>
<dbReference type="GO" id="GO:0006355">
    <property type="term" value="P:regulation of DNA-templated transcription"/>
    <property type="evidence" value="ECO:0007669"/>
    <property type="project" value="InterPro"/>
</dbReference>
<dbReference type="RefSeq" id="WP_033083362.1">
    <property type="nucleotide sequence ID" value="NZ_JQEC01000045.1"/>
</dbReference>
<name>A0A099KM15_COLPS</name>
<dbReference type="Gene3D" id="2.120.10.30">
    <property type="entry name" value="TolB, C-terminal domain"/>
    <property type="match status" value="3"/>
</dbReference>
<dbReference type="GO" id="GO:0003677">
    <property type="term" value="F:DNA binding"/>
    <property type="evidence" value="ECO:0007669"/>
    <property type="project" value="UniProtKB-UniRule"/>
</dbReference>
<keyword evidence="4" id="KW-1133">Transmembrane helix</keyword>
<evidence type="ECO:0000313" key="7">
    <source>
        <dbReference type="Proteomes" id="UP000029868"/>
    </source>
</evidence>
<comment type="similarity">
    <text evidence="1">Belongs to the TolB family.</text>
</comment>
<dbReference type="InterPro" id="IPR036388">
    <property type="entry name" value="WH-like_DNA-bd_sf"/>
</dbReference>
<protein>
    <submittedName>
        <fullName evidence="6">Transcriptional regulator, CadC</fullName>
    </submittedName>
</protein>
<dbReference type="InterPro" id="IPR011042">
    <property type="entry name" value="6-blade_b-propeller_TolB-like"/>
</dbReference>
<evidence type="ECO:0000256" key="4">
    <source>
        <dbReference type="SAM" id="Phobius"/>
    </source>
</evidence>
<evidence type="ECO:0000256" key="3">
    <source>
        <dbReference type="PROSITE-ProRule" id="PRU01091"/>
    </source>
</evidence>
<dbReference type="CDD" id="cd00383">
    <property type="entry name" value="trans_reg_C"/>
    <property type="match status" value="1"/>
</dbReference>
<accession>A0A099KM15</accession>
<organism evidence="6 7">
    <name type="scientific">Colwellia psychrerythraea</name>
    <name type="common">Vibrio psychroerythus</name>
    <dbReference type="NCBI Taxonomy" id="28229"/>
    <lineage>
        <taxon>Bacteria</taxon>
        <taxon>Pseudomonadati</taxon>
        <taxon>Pseudomonadota</taxon>
        <taxon>Gammaproteobacteria</taxon>
        <taxon>Alteromonadales</taxon>
        <taxon>Colwelliaceae</taxon>
        <taxon>Colwellia</taxon>
    </lineage>
</organism>
<keyword evidence="4" id="KW-0812">Transmembrane</keyword>
<dbReference type="Pfam" id="PF07676">
    <property type="entry name" value="PD40"/>
    <property type="match status" value="1"/>
</dbReference>
<dbReference type="PANTHER" id="PTHR36842:SF1">
    <property type="entry name" value="PROTEIN TOLB"/>
    <property type="match status" value="1"/>
</dbReference>
<dbReference type="SUPFAM" id="SSF46894">
    <property type="entry name" value="C-terminal effector domain of the bipartite response regulators"/>
    <property type="match status" value="1"/>
</dbReference>
<dbReference type="Proteomes" id="UP000029868">
    <property type="component" value="Unassembled WGS sequence"/>
</dbReference>
<dbReference type="EMBL" id="JQEC01000045">
    <property type="protein sequence ID" value="KGJ90638.1"/>
    <property type="molecule type" value="Genomic_DNA"/>
</dbReference>
<dbReference type="AlphaFoldDB" id="A0A099KM15"/>
<dbReference type="Gene3D" id="1.10.10.10">
    <property type="entry name" value="Winged helix-like DNA-binding domain superfamily/Winged helix DNA-binding domain"/>
    <property type="match status" value="1"/>
</dbReference>
<keyword evidence="2 3" id="KW-0238">DNA-binding</keyword>
<dbReference type="InterPro" id="IPR001867">
    <property type="entry name" value="OmpR/PhoB-type_DNA-bd"/>
</dbReference>
<feature type="domain" description="OmpR/PhoB-type" evidence="5">
    <location>
        <begin position="6"/>
        <end position="104"/>
    </location>
</feature>
<dbReference type="PATRIC" id="fig|28229.3.peg.3361"/>
<dbReference type="GO" id="GO:0000160">
    <property type="term" value="P:phosphorelay signal transduction system"/>
    <property type="evidence" value="ECO:0007669"/>
    <property type="project" value="InterPro"/>
</dbReference>
<evidence type="ECO:0000256" key="2">
    <source>
        <dbReference type="ARBA" id="ARBA00023125"/>
    </source>
</evidence>
<dbReference type="GO" id="GO:0004252">
    <property type="term" value="F:serine-type endopeptidase activity"/>
    <property type="evidence" value="ECO:0007669"/>
    <property type="project" value="InterPro"/>
</dbReference>
<sequence>MEELAEGSFKLGAFLVQPEHNKLTTNEGEFKIESKIMQVLCYLVKHKNQVVSRSQIAEALWPGSVTGLEVVTRAIYELRKTLKDDAKKPIYIETIARKGYCFIYDFPPLSTAKTNNLFSQIKLTFKAKAKIFLAINMAILLLLLLNFLPSKSVEMKAVILTDLTSFSDMPAISPDEKQLLFVKSSHFKETYNQLILLDLASQKKREITLVNANYKSPVWLANSEYWYYIRCKKKLSCEVIKHNISNDKFESILSIEQQLVSFTISSDHTYLALAFLKKNNVELALVDLNKQSSQLQLFDDSITYSFKSHPVFSHDNKSVYYISTTRDEASQIYRYDLNSLTSTPLSSDYDRIRGLALKNENSLWVSGYKQETNGIWIFDLADNQSSIAFKAFPGSFPALISSQLNADKLIYTNVSRTIDLFAQGVSDLNNLTGVNSSMIDMSAVYSSNLKALYFVSNRNGLYDIWRFKSNTVDKVTNIKANMIERPILNLQQDKLAYLSRKNSKTMMTLFDLHKNVAMKQIKLPNKVLLLSWSNDQKNIYYERFEDGQNNVYKLDVETGDKQRILLNAGGIVQESEDGQSLYYGDRHNEQLMQKMISGEIRVLFKIPDKEQLLSPYGLKVIGNGFYFASQKENKHTINYYSFEEKSLSKYMDLPEGAFITDIVKDDVIGVIYDQYENDNSNLIELTR</sequence>
<dbReference type="PANTHER" id="PTHR36842">
    <property type="entry name" value="PROTEIN TOLB HOMOLOG"/>
    <property type="match status" value="1"/>
</dbReference>
<comment type="caution">
    <text evidence="6">The sequence shown here is derived from an EMBL/GenBank/DDBJ whole genome shotgun (WGS) entry which is preliminary data.</text>
</comment>